<dbReference type="AlphaFoldDB" id="A0A9W9KB51"/>
<feature type="region of interest" description="Disordered" evidence="3">
    <location>
        <begin position="1"/>
        <end position="54"/>
    </location>
</feature>
<evidence type="ECO:0000256" key="2">
    <source>
        <dbReference type="ARBA" id="ARBA00023242"/>
    </source>
</evidence>
<keyword evidence="2" id="KW-0539">Nucleus</keyword>
<dbReference type="OrthoDB" id="349045at2759"/>
<dbReference type="GO" id="GO:0005634">
    <property type="term" value="C:nucleus"/>
    <property type="evidence" value="ECO:0007669"/>
    <property type="project" value="UniProtKB-SubCell"/>
</dbReference>
<dbReference type="PANTHER" id="PTHR42107">
    <property type="entry name" value="YALI0D24453P"/>
    <property type="match status" value="1"/>
</dbReference>
<name>A0A9W9KB51_9EURO</name>
<accession>A0A9W9KB51</accession>
<feature type="domain" description="WHIM1" evidence="4">
    <location>
        <begin position="140"/>
        <end position="184"/>
    </location>
</feature>
<dbReference type="InterPro" id="IPR028942">
    <property type="entry name" value="WHIM1_dom"/>
</dbReference>
<dbReference type="Pfam" id="PF15612">
    <property type="entry name" value="WHIM1"/>
    <property type="match status" value="1"/>
</dbReference>
<evidence type="ECO:0000313" key="5">
    <source>
        <dbReference type="EMBL" id="KAJ5099765.1"/>
    </source>
</evidence>
<evidence type="ECO:0000256" key="1">
    <source>
        <dbReference type="ARBA" id="ARBA00004123"/>
    </source>
</evidence>
<evidence type="ECO:0000259" key="4">
    <source>
        <dbReference type="Pfam" id="PF15612"/>
    </source>
</evidence>
<proteinExistence type="predicted"/>
<feature type="compositionally biased region" description="Basic and acidic residues" evidence="3">
    <location>
        <begin position="35"/>
        <end position="50"/>
    </location>
</feature>
<dbReference type="RefSeq" id="XP_056475419.1">
    <property type="nucleotide sequence ID" value="XM_056619260.1"/>
</dbReference>
<feature type="compositionally biased region" description="Polar residues" evidence="3">
    <location>
        <begin position="566"/>
        <end position="580"/>
    </location>
</feature>
<protein>
    <recommendedName>
        <fullName evidence="4">WHIM1 domain-containing protein</fullName>
    </recommendedName>
</protein>
<feature type="region of interest" description="Disordered" evidence="3">
    <location>
        <begin position="327"/>
        <end position="491"/>
    </location>
</feature>
<feature type="compositionally biased region" description="Low complexity" evidence="3">
    <location>
        <begin position="542"/>
        <end position="565"/>
    </location>
</feature>
<feature type="region of interest" description="Disordered" evidence="3">
    <location>
        <begin position="542"/>
        <end position="624"/>
    </location>
</feature>
<dbReference type="GeneID" id="81358239"/>
<evidence type="ECO:0000313" key="6">
    <source>
        <dbReference type="Proteomes" id="UP001149074"/>
    </source>
</evidence>
<feature type="compositionally biased region" description="Low complexity" evidence="3">
    <location>
        <begin position="1"/>
        <end position="16"/>
    </location>
</feature>
<feature type="compositionally biased region" description="Polar residues" evidence="3">
    <location>
        <begin position="611"/>
        <end position="624"/>
    </location>
</feature>
<gene>
    <name evidence="5" type="ORF">N7532_006766</name>
</gene>
<feature type="compositionally biased region" description="Acidic residues" evidence="3">
    <location>
        <begin position="409"/>
        <end position="418"/>
    </location>
</feature>
<dbReference type="Proteomes" id="UP001149074">
    <property type="component" value="Unassembled WGS sequence"/>
</dbReference>
<comment type="subcellular location">
    <subcellularLocation>
        <location evidence="1">Nucleus</location>
    </subcellularLocation>
</comment>
<comment type="caution">
    <text evidence="5">The sequence shown here is derived from an EMBL/GenBank/DDBJ whole genome shotgun (WGS) entry which is preliminary data.</text>
</comment>
<feature type="compositionally biased region" description="Acidic residues" evidence="3">
    <location>
        <begin position="434"/>
        <end position="447"/>
    </location>
</feature>
<evidence type="ECO:0000256" key="3">
    <source>
        <dbReference type="SAM" id="MobiDB-lite"/>
    </source>
</evidence>
<sequence length="624" mass="68601">MATSDSDSSSLSSAPPTDDEATMDVEQPVGITKYFKKESSTPPPKREPSPPHEYVIADNPNIAFIVMFRARFHDAFPRGLPHYGPQDIERGVVEDPPGEYIERLLCALLGLVLNRKKDVERNHFTRPLEEAISTHHSQWPKAWEGKNPLSGGRSFATMTPEERIELLRSLILWSLSSSDAIQAKLKESYKQARHDDDLNQPLSVQPWGRDSLKRRYWLIEGQDDTHFRLYRESNPSLKHITWWSVAGDIPELQAVANKLQEEKGTNSKKLSEKILSAIPRFEASEDKRKRRDYRLARKAAFARPEPGFSMYEGRTRGKKLKYTYSDDEDIFSDEGPSRRSARNTTTVTPAEPSRPRFTASGRQIRSRAGGLYGASLLSGQRGDSEDEDDNPRPQRNRTSVHPNGYSGYDADDLEDESDAASSGNESGNEWKVGDDDEHDNDGDDDGEVASGDESIVNGEPPSLVVQLRYGKGKAPNNPVPVDEPPPGEKFEPMQMSKVEVPAPSSTATDVLRPSYAPETMLKGPETEQSAPAMTASSFGFEAPAPQQAPFASAAAAPSSEEMAPQTSEGASSMFPATNTPFPVPDGIPKTTQLAEPNVAPTEPSLGAGSQPGIQTPQQQAPFQG</sequence>
<keyword evidence="6" id="KW-1185">Reference proteome</keyword>
<dbReference type="EMBL" id="JAPQKI010000005">
    <property type="protein sequence ID" value="KAJ5099765.1"/>
    <property type="molecule type" value="Genomic_DNA"/>
</dbReference>
<reference evidence="5" key="1">
    <citation type="submission" date="2022-11" db="EMBL/GenBank/DDBJ databases">
        <authorList>
            <person name="Petersen C."/>
        </authorList>
    </citation>
    <scope>NUCLEOTIDE SEQUENCE</scope>
    <source>
        <strain evidence="5">IBT 30761</strain>
    </source>
</reference>
<organism evidence="5 6">
    <name type="scientific">Penicillium argentinense</name>
    <dbReference type="NCBI Taxonomy" id="1131581"/>
    <lineage>
        <taxon>Eukaryota</taxon>
        <taxon>Fungi</taxon>
        <taxon>Dikarya</taxon>
        <taxon>Ascomycota</taxon>
        <taxon>Pezizomycotina</taxon>
        <taxon>Eurotiomycetes</taxon>
        <taxon>Eurotiomycetidae</taxon>
        <taxon>Eurotiales</taxon>
        <taxon>Aspergillaceae</taxon>
        <taxon>Penicillium</taxon>
    </lineage>
</organism>
<dbReference type="PANTHER" id="PTHR42107:SF1">
    <property type="entry name" value="WHIM1 DOMAIN-CONTAINING PROTEIN"/>
    <property type="match status" value="1"/>
</dbReference>
<reference evidence="5" key="2">
    <citation type="journal article" date="2023" name="IMA Fungus">
        <title>Comparative genomic study of the Penicillium genus elucidates a diverse pangenome and 15 lateral gene transfer events.</title>
        <authorList>
            <person name="Petersen C."/>
            <person name="Sorensen T."/>
            <person name="Nielsen M.R."/>
            <person name="Sondergaard T.E."/>
            <person name="Sorensen J.L."/>
            <person name="Fitzpatrick D.A."/>
            <person name="Frisvad J.C."/>
            <person name="Nielsen K.L."/>
        </authorList>
    </citation>
    <scope>NUCLEOTIDE SEQUENCE</scope>
    <source>
        <strain evidence="5">IBT 30761</strain>
    </source>
</reference>